<dbReference type="InterPro" id="IPR003500">
    <property type="entry name" value="RpiB_LacA_LacB"/>
</dbReference>
<dbReference type="OrthoDB" id="1778624at2"/>
<gene>
    <name evidence="2" type="ORF">BW730_00540</name>
</gene>
<dbReference type="PANTHER" id="PTHR30345">
    <property type="entry name" value="RIBOSE-5-PHOSPHATE ISOMERASE B"/>
    <property type="match status" value="1"/>
</dbReference>
<dbReference type="RefSeq" id="WP_077684604.1">
    <property type="nucleotide sequence ID" value="NZ_CP019606.1"/>
</dbReference>
<dbReference type="GO" id="GO:0005975">
    <property type="term" value="P:carbohydrate metabolic process"/>
    <property type="evidence" value="ECO:0007669"/>
    <property type="project" value="InterPro"/>
</dbReference>
<dbReference type="Gene3D" id="3.40.1400.10">
    <property type="entry name" value="Sugar-phosphate isomerase, RpiB/LacA/LacB"/>
    <property type="match status" value="1"/>
</dbReference>
<dbReference type="EMBL" id="CP019606">
    <property type="protein sequence ID" value="AQP46285.1"/>
    <property type="molecule type" value="Genomic_DNA"/>
</dbReference>
<protein>
    <submittedName>
        <fullName evidence="2">Ribose-5-phosphate isomerase</fullName>
    </submittedName>
</protein>
<comment type="similarity">
    <text evidence="1">Belongs to the LacAB/RpiB family.</text>
</comment>
<reference evidence="3" key="1">
    <citation type="submission" date="2017-02" db="EMBL/GenBank/DDBJ databases">
        <title>Tessaracoccus aquaemaris sp. nov., isolated from the intestine of a Korean rockfish, Sebastes schlegelii, in a marine aquaculture pond.</title>
        <authorList>
            <person name="Tak E.J."/>
            <person name="Bae J.-W."/>
        </authorList>
    </citation>
    <scope>NUCLEOTIDE SEQUENCE [LARGE SCALE GENOMIC DNA]</scope>
    <source>
        <strain evidence="3">NSG39</strain>
    </source>
</reference>
<sequence>MKTTKDKQVVVGADFAGFPLKEYVKRHLVDNGWEVTDLTPDPDTTPMYHRVGFLIGSKIAEGEFEKALAFCGTGMGIHVAASKVPHVHAAVAESVKAAKRAAAANGCNVLAMGGFWIAPRLGQAMADAFLQSNLGDGYEDWDGFYDYHKLGFDETENFDYEAYKANGFEVVEPGTVEMGPEPTRLAF</sequence>
<dbReference type="Pfam" id="PF02502">
    <property type="entry name" value="LacAB_rpiB"/>
    <property type="match status" value="1"/>
</dbReference>
<keyword evidence="2" id="KW-0413">Isomerase</keyword>
<dbReference type="InterPro" id="IPR036569">
    <property type="entry name" value="RpiB_LacA_LacB_sf"/>
</dbReference>
<evidence type="ECO:0000256" key="1">
    <source>
        <dbReference type="ARBA" id="ARBA00008754"/>
    </source>
</evidence>
<dbReference type="KEGG" id="tes:BW730_00540"/>
<dbReference type="GO" id="GO:0016861">
    <property type="term" value="F:intramolecular oxidoreductase activity, interconverting aldoses and ketoses"/>
    <property type="evidence" value="ECO:0007669"/>
    <property type="project" value="UniProtKB-ARBA"/>
</dbReference>
<dbReference type="SUPFAM" id="SSF89623">
    <property type="entry name" value="Ribose/Galactose isomerase RpiB/AlsB"/>
    <property type="match status" value="1"/>
</dbReference>
<dbReference type="Proteomes" id="UP000188145">
    <property type="component" value="Chromosome"/>
</dbReference>
<name>A0A1Q2CJR7_9ACTN</name>
<evidence type="ECO:0000313" key="3">
    <source>
        <dbReference type="Proteomes" id="UP000188145"/>
    </source>
</evidence>
<evidence type="ECO:0000313" key="2">
    <source>
        <dbReference type="EMBL" id="AQP46285.1"/>
    </source>
</evidence>
<dbReference type="STRING" id="1332264.BW730_00540"/>
<accession>A0A1Q2CJR7</accession>
<keyword evidence="3" id="KW-1185">Reference proteome</keyword>
<dbReference type="PANTHER" id="PTHR30345:SF0">
    <property type="entry name" value="DNA DAMAGE-REPAIR_TOLERATION PROTEIN DRT102"/>
    <property type="match status" value="1"/>
</dbReference>
<organism evidence="2 3">
    <name type="scientific">Tessaracoccus aquimaris</name>
    <dbReference type="NCBI Taxonomy" id="1332264"/>
    <lineage>
        <taxon>Bacteria</taxon>
        <taxon>Bacillati</taxon>
        <taxon>Actinomycetota</taxon>
        <taxon>Actinomycetes</taxon>
        <taxon>Propionibacteriales</taxon>
        <taxon>Propionibacteriaceae</taxon>
        <taxon>Tessaracoccus</taxon>
    </lineage>
</organism>
<dbReference type="AlphaFoldDB" id="A0A1Q2CJR7"/>
<proteinExistence type="inferred from homology"/>